<protein>
    <submittedName>
        <fullName evidence="1">Uncharacterized protein</fullName>
    </submittedName>
</protein>
<dbReference type="AlphaFoldDB" id="A0AAD4C7P1"/>
<reference evidence="1" key="2">
    <citation type="journal article" date="2020" name="Nat. Commun.">
        <title>Large-scale genome sequencing of mycorrhizal fungi provides insights into the early evolution of symbiotic traits.</title>
        <authorList>
            <person name="Miyauchi S."/>
            <person name="Kiss E."/>
            <person name="Kuo A."/>
            <person name="Drula E."/>
            <person name="Kohler A."/>
            <person name="Sanchez-Garcia M."/>
            <person name="Morin E."/>
            <person name="Andreopoulos B."/>
            <person name="Barry K.W."/>
            <person name="Bonito G."/>
            <person name="Buee M."/>
            <person name="Carver A."/>
            <person name="Chen C."/>
            <person name="Cichocki N."/>
            <person name="Clum A."/>
            <person name="Culley D."/>
            <person name="Crous P.W."/>
            <person name="Fauchery L."/>
            <person name="Girlanda M."/>
            <person name="Hayes R.D."/>
            <person name="Keri Z."/>
            <person name="LaButti K."/>
            <person name="Lipzen A."/>
            <person name="Lombard V."/>
            <person name="Magnuson J."/>
            <person name="Maillard F."/>
            <person name="Murat C."/>
            <person name="Nolan M."/>
            <person name="Ohm R.A."/>
            <person name="Pangilinan J."/>
            <person name="Pereira M.F."/>
            <person name="Perotto S."/>
            <person name="Peter M."/>
            <person name="Pfister S."/>
            <person name="Riley R."/>
            <person name="Sitrit Y."/>
            <person name="Stielow J.B."/>
            <person name="Szollosi G."/>
            <person name="Zifcakova L."/>
            <person name="Stursova M."/>
            <person name="Spatafora J.W."/>
            <person name="Tedersoo L."/>
            <person name="Vaario L.M."/>
            <person name="Yamada A."/>
            <person name="Yan M."/>
            <person name="Wang P."/>
            <person name="Xu J."/>
            <person name="Bruns T."/>
            <person name="Baldrian P."/>
            <person name="Vilgalys R."/>
            <person name="Dunand C."/>
            <person name="Henrissat B."/>
            <person name="Grigoriev I.V."/>
            <person name="Hibbett D."/>
            <person name="Nagy L.G."/>
            <person name="Martin F.M."/>
        </authorList>
    </citation>
    <scope>NUCLEOTIDE SEQUENCE</scope>
    <source>
        <strain evidence="1">BED1</strain>
    </source>
</reference>
<proteinExistence type="predicted"/>
<sequence length="59" mass="6702">MGPQMYLGTTDRDKPAGGKQVGLRGYVFTKFPLPRSIRTMIPFQVLQDIDNARNSWLSM</sequence>
<accession>A0AAD4C7P1</accession>
<comment type="caution">
    <text evidence="1">The sequence shown here is derived from an EMBL/GenBank/DDBJ whole genome shotgun (WGS) entry which is preliminary data.</text>
</comment>
<dbReference type="EMBL" id="WHUW01000002">
    <property type="protein sequence ID" value="KAF8450797.1"/>
    <property type="molecule type" value="Genomic_DNA"/>
</dbReference>
<name>A0AAD4C7P1_BOLED</name>
<keyword evidence="2" id="KW-1185">Reference proteome</keyword>
<gene>
    <name evidence="1" type="ORF">L210DRAFT_3521258</name>
</gene>
<organism evidence="1 2">
    <name type="scientific">Boletus edulis BED1</name>
    <dbReference type="NCBI Taxonomy" id="1328754"/>
    <lineage>
        <taxon>Eukaryota</taxon>
        <taxon>Fungi</taxon>
        <taxon>Dikarya</taxon>
        <taxon>Basidiomycota</taxon>
        <taxon>Agaricomycotina</taxon>
        <taxon>Agaricomycetes</taxon>
        <taxon>Agaricomycetidae</taxon>
        <taxon>Boletales</taxon>
        <taxon>Boletineae</taxon>
        <taxon>Boletaceae</taxon>
        <taxon>Boletoideae</taxon>
        <taxon>Boletus</taxon>
    </lineage>
</organism>
<dbReference type="Proteomes" id="UP001194468">
    <property type="component" value="Unassembled WGS sequence"/>
</dbReference>
<evidence type="ECO:0000313" key="2">
    <source>
        <dbReference type="Proteomes" id="UP001194468"/>
    </source>
</evidence>
<reference evidence="1" key="1">
    <citation type="submission" date="2019-10" db="EMBL/GenBank/DDBJ databases">
        <authorList>
            <consortium name="DOE Joint Genome Institute"/>
            <person name="Kuo A."/>
            <person name="Miyauchi S."/>
            <person name="Kiss E."/>
            <person name="Drula E."/>
            <person name="Kohler A."/>
            <person name="Sanchez-Garcia M."/>
            <person name="Andreopoulos B."/>
            <person name="Barry K.W."/>
            <person name="Bonito G."/>
            <person name="Buee M."/>
            <person name="Carver A."/>
            <person name="Chen C."/>
            <person name="Cichocki N."/>
            <person name="Clum A."/>
            <person name="Culley D."/>
            <person name="Crous P.W."/>
            <person name="Fauchery L."/>
            <person name="Girlanda M."/>
            <person name="Hayes R."/>
            <person name="Keri Z."/>
            <person name="LaButti K."/>
            <person name="Lipzen A."/>
            <person name="Lombard V."/>
            <person name="Magnuson J."/>
            <person name="Maillard F."/>
            <person name="Morin E."/>
            <person name="Murat C."/>
            <person name="Nolan M."/>
            <person name="Ohm R."/>
            <person name="Pangilinan J."/>
            <person name="Pereira M."/>
            <person name="Perotto S."/>
            <person name="Peter M."/>
            <person name="Riley R."/>
            <person name="Sitrit Y."/>
            <person name="Stielow B."/>
            <person name="Szollosi G."/>
            <person name="Zifcakova L."/>
            <person name="Stursova M."/>
            <person name="Spatafora J.W."/>
            <person name="Tedersoo L."/>
            <person name="Vaario L.-M."/>
            <person name="Yamada A."/>
            <person name="Yan M."/>
            <person name="Wang P."/>
            <person name="Xu J."/>
            <person name="Bruns T."/>
            <person name="Baldrian P."/>
            <person name="Vilgalys R."/>
            <person name="Henrissat B."/>
            <person name="Grigoriev I.V."/>
            <person name="Hibbett D."/>
            <person name="Nagy L.G."/>
            <person name="Martin F.M."/>
        </authorList>
    </citation>
    <scope>NUCLEOTIDE SEQUENCE</scope>
    <source>
        <strain evidence="1">BED1</strain>
    </source>
</reference>
<evidence type="ECO:0000313" key="1">
    <source>
        <dbReference type="EMBL" id="KAF8450797.1"/>
    </source>
</evidence>